<proteinExistence type="predicted"/>
<accession>A0A371H5N7</accession>
<organism evidence="2 3">
    <name type="scientific">Mucuna pruriens</name>
    <name type="common">Velvet bean</name>
    <name type="synonym">Dolichos pruriens</name>
    <dbReference type="NCBI Taxonomy" id="157652"/>
    <lineage>
        <taxon>Eukaryota</taxon>
        <taxon>Viridiplantae</taxon>
        <taxon>Streptophyta</taxon>
        <taxon>Embryophyta</taxon>
        <taxon>Tracheophyta</taxon>
        <taxon>Spermatophyta</taxon>
        <taxon>Magnoliopsida</taxon>
        <taxon>eudicotyledons</taxon>
        <taxon>Gunneridae</taxon>
        <taxon>Pentapetalae</taxon>
        <taxon>rosids</taxon>
        <taxon>fabids</taxon>
        <taxon>Fabales</taxon>
        <taxon>Fabaceae</taxon>
        <taxon>Papilionoideae</taxon>
        <taxon>50 kb inversion clade</taxon>
        <taxon>NPAAA clade</taxon>
        <taxon>indigoferoid/millettioid clade</taxon>
        <taxon>Phaseoleae</taxon>
        <taxon>Mucuna</taxon>
    </lineage>
</organism>
<dbReference type="OrthoDB" id="1194186at2759"/>
<sequence length="129" mass="15338">MEVTIIRAQIFKSQEATMVIFLHGLNRDIELHDYILYLLMYIKPLRLNRNLGGMEKKSYPTTSTNWRGKERREDKLLKKDKSLKNGSAPFKGHQGKRLMTLTMKAPKKKHKHQEVKDTLLKKYYMKEIF</sequence>
<evidence type="ECO:0000256" key="1">
    <source>
        <dbReference type="SAM" id="MobiDB-lite"/>
    </source>
</evidence>
<name>A0A371H5N7_MUCPR</name>
<protein>
    <submittedName>
        <fullName evidence="2">Uncharacterized protein</fullName>
    </submittedName>
</protein>
<feature type="region of interest" description="Disordered" evidence="1">
    <location>
        <begin position="53"/>
        <end position="93"/>
    </location>
</feature>
<feature type="non-terminal residue" evidence="2">
    <location>
        <position position="1"/>
    </location>
</feature>
<keyword evidence="3" id="KW-1185">Reference proteome</keyword>
<dbReference type="AlphaFoldDB" id="A0A371H5N7"/>
<evidence type="ECO:0000313" key="3">
    <source>
        <dbReference type="Proteomes" id="UP000257109"/>
    </source>
</evidence>
<feature type="compositionally biased region" description="Basic and acidic residues" evidence="1">
    <location>
        <begin position="67"/>
        <end position="83"/>
    </location>
</feature>
<reference evidence="2" key="1">
    <citation type="submission" date="2018-05" db="EMBL/GenBank/DDBJ databases">
        <title>Draft genome of Mucuna pruriens seed.</title>
        <authorList>
            <person name="Nnadi N.E."/>
            <person name="Vos R."/>
            <person name="Hasami M.H."/>
            <person name="Devisetty U.K."/>
            <person name="Aguiy J.C."/>
        </authorList>
    </citation>
    <scope>NUCLEOTIDE SEQUENCE [LARGE SCALE GENOMIC DNA]</scope>
    <source>
        <strain evidence="2">JCA_2017</strain>
    </source>
</reference>
<comment type="caution">
    <text evidence="2">The sequence shown here is derived from an EMBL/GenBank/DDBJ whole genome shotgun (WGS) entry which is preliminary data.</text>
</comment>
<dbReference type="Proteomes" id="UP000257109">
    <property type="component" value="Unassembled WGS sequence"/>
</dbReference>
<dbReference type="EMBL" id="QJKJ01003503">
    <property type="protein sequence ID" value="RDX98144.1"/>
    <property type="molecule type" value="Genomic_DNA"/>
</dbReference>
<evidence type="ECO:0000313" key="2">
    <source>
        <dbReference type="EMBL" id="RDX98144.1"/>
    </source>
</evidence>
<gene>
    <name evidence="2" type="ORF">CR513_18996</name>
</gene>